<evidence type="ECO:0000313" key="6">
    <source>
        <dbReference type="Proteomes" id="UP001551482"/>
    </source>
</evidence>
<dbReference type="InterPro" id="IPR027417">
    <property type="entry name" value="P-loop_NTPase"/>
</dbReference>
<evidence type="ECO:0000256" key="3">
    <source>
        <dbReference type="SAM" id="MobiDB-lite"/>
    </source>
</evidence>
<dbReference type="Gene3D" id="1.10.10.10">
    <property type="entry name" value="Winged helix-like DNA-binding domain superfamily/Winged helix DNA-binding domain"/>
    <property type="match status" value="1"/>
</dbReference>
<dbReference type="PROSITE" id="PS50043">
    <property type="entry name" value="HTH_LUXR_2"/>
    <property type="match status" value="1"/>
</dbReference>
<evidence type="ECO:0000256" key="1">
    <source>
        <dbReference type="ARBA" id="ARBA00022741"/>
    </source>
</evidence>
<dbReference type="InterPro" id="IPR041664">
    <property type="entry name" value="AAA_16"/>
</dbReference>
<dbReference type="Proteomes" id="UP001551482">
    <property type="component" value="Unassembled WGS sequence"/>
</dbReference>
<dbReference type="PANTHER" id="PTHR16305:SF35">
    <property type="entry name" value="TRANSCRIPTIONAL ACTIVATOR DOMAIN"/>
    <property type="match status" value="1"/>
</dbReference>
<organism evidence="5 6">
    <name type="scientific">Streptodolium elevatio</name>
    <dbReference type="NCBI Taxonomy" id="3157996"/>
    <lineage>
        <taxon>Bacteria</taxon>
        <taxon>Bacillati</taxon>
        <taxon>Actinomycetota</taxon>
        <taxon>Actinomycetes</taxon>
        <taxon>Kitasatosporales</taxon>
        <taxon>Streptomycetaceae</taxon>
        <taxon>Streptodolium</taxon>
    </lineage>
</organism>
<accession>A0ABV3D8P6</accession>
<proteinExistence type="predicted"/>
<dbReference type="InterPro" id="IPR000792">
    <property type="entry name" value="Tscrpt_reg_LuxR_C"/>
</dbReference>
<feature type="region of interest" description="Disordered" evidence="3">
    <location>
        <begin position="383"/>
        <end position="406"/>
    </location>
</feature>
<evidence type="ECO:0000259" key="4">
    <source>
        <dbReference type="PROSITE" id="PS50043"/>
    </source>
</evidence>
<evidence type="ECO:0000256" key="2">
    <source>
        <dbReference type="ARBA" id="ARBA00022840"/>
    </source>
</evidence>
<dbReference type="Gene3D" id="3.40.50.300">
    <property type="entry name" value="P-loop containing nucleotide triphosphate hydrolases"/>
    <property type="match status" value="1"/>
</dbReference>
<gene>
    <name evidence="5" type="ORF">AB0C36_01250</name>
</gene>
<keyword evidence="2" id="KW-0067">ATP-binding</keyword>
<reference evidence="5 6" key="1">
    <citation type="submission" date="2024-06" db="EMBL/GenBank/DDBJ databases">
        <title>The Natural Products Discovery Center: Release of the First 8490 Sequenced Strains for Exploring Actinobacteria Biosynthetic Diversity.</title>
        <authorList>
            <person name="Kalkreuter E."/>
            <person name="Kautsar S.A."/>
            <person name="Yang D."/>
            <person name="Bader C.D."/>
            <person name="Teijaro C.N."/>
            <person name="Fluegel L."/>
            <person name="Davis C.M."/>
            <person name="Simpson J.R."/>
            <person name="Lauterbach L."/>
            <person name="Steele A.D."/>
            <person name="Gui C."/>
            <person name="Meng S."/>
            <person name="Li G."/>
            <person name="Viehrig K."/>
            <person name="Ye F."/>
            <person name="Su P."/>
            <person name="Kiefer A.F."/>
            <person name="Nichols A."/>
            <person name="Cepeda A.J."/>
            <person name="Yan W."/>
            <person name="Fan B."/>
            <person name="Jiang Y."/>
            <person name="Adhikari A."/>
            <person name="Zheng C.-J."/>
            <person name="Schuster L."/>
            <person name="Cowan T.M."/>
            <person name="Smanski M.J."/>
            <person name="Chevrette M.G."/>
            <person name="De Carvalho L.P.S."/>
            <person name="Shen B."/>
        </authorList>
    </citation>
    <scope>NUCLEOTIDE SEQUENCE [LARGE SCALE GENOMIC DNA]</scope>
    <source>
        <strain evidence="5 6">NPDC048946</strain>
    </source>
</reference>
<dbReference type="EMBL" id="JBEZFP010000002">
    <property type="protein sequence ID" value="MEU8132115.1"/>
    <property type="molecule type" value="Genomic_DNA"/>
</dbReference>
<sequence length="986" mass="102119">MLFGRGGEVAALARVIDDARGGRGSALSLTGPPGIGKTALLGEAVAYAQDARDFRVLRTTGIESEAGLPFAALHQLLAPALDRIAELPEPQAAALRGAFGLAQPTDDARLLVGLGLLTLLGELAESEPVLCVVDDVQWLDVPSAAALGFAARRLAAERVAMLFAVRDDEAETAAGAAGSLTGIPTLTPPPLDAESAAAALAVHSPDVAATVRARILAESSGNPLAIHELAAALNAAQRAGAAPLPAALGARDAAARTFRGRLVELAPGARRLVTVAAAHGSNEIGTLLTAARSLGCQLGDLDTAVEADVLVVTGETYAFRHPLIRSTAYQDATLTERVNAHRALADALTDNYDSASDGGSDGPGEGEVVDVVGEVVDGGPDGKLGAGRLVTGRGTPGRVGSRRDAAPAADPVPAAVWHLALAATGPDADLAAAMERAADQAWARGGVTADAYRQAARLAPERAEQARLLMRAAQAAIVGGQTDQAVEFSRLAAELTDDPVTRGALAMIDATAENFRGRPRRAARVLATAAERIVGGADGAGHGGNSDAESGTAGTLLTIAAGYAWFSGDGQTLGQVAELAGRSAPRAPITAAIRGMAELAASEPVGDPEVGVPPMTALVERERAHPSQSLIDRMFAAHVARILGDDVAVAEFAEAEAARCRAWGTVSALPDVLAGLARGQFAAGRHRDAEATVVEALGFARETRQAHAVDDLQRISLRVAAVAGDEARCRAIADAHGQIADDAAFALLDLGLGRYEEALTRLAAIAEDPAGHVALTALAVPDLVEAAVRAGHPDRAAKHLPRFLAWAEASPVAWPRAVALRCRALVSIEAGENDVERLFAAAIEEHAVATRPFEFARTELLYGEWLRRARRRTDARTVLRSAEARFARLGAAPWAERARGELRAAGERGTQAAVAAEPTAVAAAALDALTPQELQVVRLAAGGASNQDIAAQLFLSRRTVEYHLYKAYPKLGIGSRRELMRLRAEV</sequence>
<dbReference type="Pfam" id="PF00196">
    <property type="entry name" value="GerE"/>
    <property type="match status" value="1"/>
</dbReference>
<dbReference type="SUPFAM" id="SSF52540">
    <property type="entry name" value="P-loop containing nucleoside triphosphate hydrolases"/>
    <property type="match status" value="1"/>
</dbReference>
<name>A0ABV3D8P6_9ACTN</name>
<keyword evidence="1" id="KW-0547">Nucleotide-binding</keyword>
<dbReference type="RefSeq" id="WP_358347417.1">
    <property type="nucleotide sequence ID" value="NZ_JBEZFP010000002.1"/>
</dbReference>
<evidence type="ECO:0000313" key="5">
    <source>
        <dbReference type="EMBL" id="MEU8132115.1"/>
    </source>
</evidence>
<dbReference type="Pfam" id="PF13191">
    <property type="entry name" value="AAA_16"/>
    <property type="match status" value="1"/>
</dbReference>
<dbReference type="InterPro" id="IPR036388">
    <property type="entry name" value="WH-like_DNA-bd_sf"/>
</dbReference>
<dbReference type="SMART" id="SM00421">
    <property type="entry name" value="HTH_LUXR"/>
    <property type="match status" value="1"/>
</dbReference>
<feature type="domain" description="HTH luxR-type" evidence="4">
    <location>
        <begin position="922"/>
        <end position="986"/>
    </location>
</feature>
<dbReference type="InterPro" id="IPR016032">
    <property type="entry name" value="Sig_transdc_resp-reg_C-effctor"/>
</dbReference>
<comment type="caution">
    <text evidence="5">The sequence shown here is derived from an EMBL/GenBank/DDBJ whole genome shotgun (WGS) entry which is preliminary data.</text>
</comment>
<dbReference type="PANTHER" id="PTHR16305">
    <property type="entry name" value="TESTICULAR SOLUBLE ADENYLYL CYCLASE"/>
    <property type="match status" value="1"/>
</dbReference>
<protein>
    <submittedName>
        <fullName evidence="5">AAA family ATPase</fullName>
    </submittedName>
</protein>
<dbReference type="PRINTS" id="PR00038">
    <property type="entry name" value="HTHLUXR"/>
</dbReference>
<dbReference type="CDD" id="cd06170">
    <property type="entry name" value="LuxR_C_like"/>
    <property type="match status" value="1"/>
</dbReference>
<dbReference type="SUPFAM" id="SSF46894">
    <property type="entry name" value="C-terminal effector domain of the bipartite response regulators"/>
    <property type="match status" value="1"/>
</dbReference>
<keyword evidence="6" id="KW-1185">Reference proteome</keyword>